<dbReference type="RefSeq" id="WP_379158425.1">
    <property type="nucleotide sequence ID" value="NZ_JBHSRJ010000009.1"/>
</dbReference>
<evidence type="ECO:0000256" key="5">
    <source>
        <dbReference type="SAM" id="Phobius"/>
    </source>
</evidence>
<evidence type="ECO:0000256" key="2">
    <source>
        <dbReference type="ARBA" id="ARBA00022692"/>
    </source>
</evidence>
<dbReference type="Pfam" id="PF04932">
    <property type="entry name" value="Wzy_C"/>
    <property type="match status" value="1"/>
</dbReference>
<keyword evidence="3 5" id="KW-1133">Transmembrane helix</keyword>
<feature type="transmembrane region" description="Helical" evidence="5">
    <location>
        <begin position="110"/>
        <end position="129"/>
    </location>
</feature>
<evidence type="ECO:0000313" key="8">
    <source>
        <dbReference type="Proteomes" id="UP001596135"/>
    </source>
</evidence>
<protein>
    <submittedName>
        <fullName evidence="7">O-antigen ligase family protein</fullName>
    </submittedName>
</protein>
<dbReference type="PANTHER" id="PTHR37422">
    <property type="entry name" value="TEICHURONIC ACID BIOSYNTHESIS PROTEIN TUAE"/>
    <property type="match status" value="1"/>
</dbReference>
<evidence type="ECO:0000256" key="1">
    <source>
        <dbReference type="ARBA" id="ARBA00004141"/>
    </source>
</evidence>
<feature type="transmembrane region" description="Helical" evidence="5">
    <location>
        <begin position="225"/>
        <end position="241"/>
    </location>
</feature>
<feature type="transmembrane region" description="Helical" evidence="5">
    <location>
        <begin position="247"/>
        <end position="264"/>
    </location>
</feature>
<evidence type="ECO:0000313" key="7">
    <source>
        <dbReference type="EMBL" id="MFC6045358.1"/>
    </source>
</evidence>
<dbReference type="EMBL" id="JBHSRJ010000009">
    <property type="protein sequence ID" value="MFC6045358.1"/>
    <property type="molecule type" value="Genomic_DNA"/>
</dbReference>
<evidence type="ECO:0000259" key="6">
    <source>
        <dbReference type="Pfam" id="PF04932"/>
    </source>
</evidence>
<proteinExistence type="predicted"/>
<evidence type="ECO:0000256" key="4">
    <source>
        <dbReference type="ARBA" id="ARBA00023136"/>
    </source>
</evidence>
<feature type="transmembrane region" description="Helical" evidence="5">
    <location>
        <begin position="20"/>
        <end position="41"/>
    </location>
</feature>
<feature type="transmembrane region" description="Helical" evidence="5">
    <location>
        <begin position="396"/>
        <end position="414"/>
    </location>
</feature>
<keyword evidence="4 5" id="KW-0472">Membrane</keyword>
<name>A0ABW1LNQ6_9ACTN</name>
<dbReference type="InterPro" id="IPR051533">
    <property type="entry name" value="WaaL-like"/>
</dbReference>
<gene>
    <name evidence="7" type="ORF">ACFPYL_19895</name>
</gene>
<comment type="caution">
    <text evidence="7">The sequence shown here is derived from an EMBL/GenBank/DDBJ whole genome shotgun (WGS) entry which is preliminary data.</text>
</comment>
<dbReference type="PANTHER" id="PTHR37422:SF13">
    <property type="entry name" value="LIPOPOLYSACCHARIDE BIOSYNTHESIS PROTEIN PA4999-RELATED"/>
    <property type="match status" value="1"/>
</dbReference>
<dbReference type="InterPro" id="IPR007016">
    <property type="entry name" value="O-antigen_ligase-rel_domated"/>
</dbReference>
<organism evidence="7 8">
    <name type="scientific">Nocardioides hankookensis</name>
    <dbReference type="NCBI Taxonomy" id="443157"/>
    <lineage>
        <taxon>Bacteria</taxon>
        <taxon>Bacillati</taxon>
        <taxon>Actinomycetota</taxon>
        <taxon>Actinomycetes</taxon>
        <taxon>Propionibacteriales</taxon>
        <taxon>Nocardioidaceae</taxon>
        <taxon>Nocardioides</taxon>
    </lineage>
</organism>
<keyword evidence="2 5" id="KW-0812">Transmembrane</keyword>
<feature type="transmembrane region" description="Helical" evidence="5">
    <location>
        <begin position="271"/>
        <end position="291"/>
    </location>
</feature>
<dbReference type="Proteomes" id="UP001596135">
    <property type="component" value="Unassembled WGS sequence"/>
</dbReference>
<feature type="transmembrane region" description="Helical" evidence="5">
    <location>
        <begin position="141"/>
        <end position="158"/>
    </location>
</feature>
<evidence type="ECO:0000256" key="3">
    <source>
        <dbReference type="ARBA" id="ARBA00022989"/>
    </source>
</evidence>
<feature type="transmembrane region" description="Helical" evidence="5">
    <location>
        <begin position="366"/>
        <end position="389"/>
    </location>
</feature>
<sequence>MSATATGSTRRTAPPRRTAWTVVVPLAAALVLGALAGFAPFPVLLGGLALVVGAAVVLRLEWVALALVAVSVFEDYVAHVGPGVVKGLALLLVVAWVIRRCQGRLHHAPRSPVLVAALAFVVVLLLATALHNNGAAGRDVLLRYVGFLGVLFVLADALRGGLRPVRLSQVYVVASTVAAGCGLLTFALGADRRVGGPIGDPNDFAFFLLPAVALGLAVRRTTRRAWPWDVATVVVLVATLGTLSRGALVGLAVMAVLAVGAGMVRLRGAVALVAVVSMAAGLVAVAFPGLVSVSLQQKDFVAAQNVSERLDLWTAAAQMTVEHPVLGMGPGAFALHHRDFLSSLPDDVNHPLDVAHNTWLELSSELGVLGFLAFVGMLAVAFAQAWSVWRRRRDPVAAAVCVALVGTAASATFVTEQYYLPMWLLCALAVGVAAQTGTAEETR</sequence>
<feature type="transmembrane region" description="Helical" evidence="5">
    <location>
        <begin position="170"/>
        <end position="190"/>
    </location>
</feature>
<reference evidence="8" key="1">
    <citation type="journal article" date="2019" name="Int. J. Syst. Evol. Microbiol.">
        <title>The Global Catalogue of Microorganisms (GCM) 10K type strain sequencing project: providing services to taxonomists for standard genome sequencing and annotation.</title>
        <authorList>
            <consortium name="The Broad Institute Genomics Platform"/>
            <consortium name="The Broad Institute Genome Sequencing Center for Infectious Disease"/>
            <person name="Wu L."/>
            <person name="Ma J."/>
        </authorList>
    </citation>
    <scope>NUCLEOTIDE SEQUENCE [LARGE SCALE GENOMIC DNA]</scope>
    <source>
        <strain evidence="8">CCUG 54522</strain>
    </source>
</reference>
<feature type="transmembrane region" description="Helical" evidence="5">
    <location>
        <begin position="202"/>
        <end position="218"/>
    </location>
</feature>
<feature type="domain" description="O-antigen ligase-related" evidence="6">
    <location>
        <begin position="231"/>
        <end position="375"/>
    </location>
</feature>
<dbReference type="GO" id="GO:0016874">
    <property type="term" value="F:ligase activity"/>
    <property type="evidence" value="ECO:0007669"/>
    <property type="project" value="UniProtKB-KW"/>
</dbReference>
<accession>A0ABW1LNQ6</accession>
<keyword evidence="7" id="KW-0436">Ligase</keyword>
<keyword evidence="8" id="KW-1185">Reference proteome</keyword>
<comment type="subcellular location">
    <subcellularLocation>
        <location evidence="1">Membrane</location>
        <topology evidence="1">Multi-pass membrane protein</topology>
    </subcellularLocation>
</comment>
<feature type="transmembrane region" description="Helical" evidence="5">
    <location>
        <begin position="76"/>
        <end position="98"/>
    </location>
</feature>